<accession>A0A1J7IJH8</accession>
<proteinExistence type="predicted"/>
<protein>
    <recommendedName>
        <fullName evidence="5">RGS domain-containing protein</fullName>
    </recommendedName>
</protein>
<name>A0A1J7IJH8_9PEZI</name>
<keyword evidence="2" id="KW-1133">Transmembrane helix</keyword>
<dbReference type="SUPFAM" id="SSF48097">
    <property type="entry name" value="Regulator of G-protein signaling, RGS"/>
    <property type="match status" value="1"/>
</dbReference>
<organism evidence="3 4">
    <name type="scientific">Coniochaeta ligniaria NRRL 30616</name>
    <dbReference type="NCBI Taxonomy" id="1408157"/>
    <lineage>
        <taxon>Eukaryota</taxon>
        <taxon>Fungi</taxon>
        <taxon>Dikarya</taxon>
        <taxon>Ascomycota</taxon>
        <taxon>Pezizomycotina</taxon>
        <taxon>Sordariomycetes</taxon>
        <taxon>Sordariomycetidae</taxon>
        <taxon>Coniochaetales</taxon>
        <taxon>Coniochaetaceae</taxon>
        <taxon>Coniochaeta</taxon>
    </lineage>
</organism>
<dbReference type="OrthoDB" id="3232309at2759"/>
<reference evidence="3 4" key="1">
    <citation type="submission" date="2016-10" db="EMBL/GenBank/DDBJ databases">
        <title>Draft genome sequence of Coniochaeta ligniaria NRRL30616, a lignocellulolytic fungus for bioabatement of inhibitors in plant biomass hydrolysates.</title>
        <authorList>
            <consortium name="DOE Joint Genome Institute"/>
            <person name="Jimenez D.J."/>
            <person name="Hector R.E."/>
            <person name="Riley R."/>
            <person name="Sun H."/>
            <person name="Grigoriev I.V."/>
            <person name="Van Elsas J.D."/>
            <person name="Nichols N.N."/>
        </authorList>
    </citation>
    <scope>NUCLEOTIDE SEQUENCE [LARGE SCALE GENOMIC DNA]</scope>
    <source>
        <strain evidence="3 4">NRRL 30616</strain>
    </source>
</reference>
<dbReference type="AlphaFoldDB" id="A0A1J7IJH8"/>
<sequence>MTWQPCSLNDFMDYLFYVEHNAENLQFFLWYCDYVQRWSALLPRQKALSDIWNPEKAGEPPAASRFIRYSHKRATSDKMNKIISIMEMNQSRRTSEDRTAGHGRHNSASTNYSRPRTSSSVSSIMSPADVKEDWQPFTIQPFRDEVTKIVKHYIVESSPRQLNLTQQDRDACLHAISHTTHPSALLPAFLVAEANLKGCSHPAFVRWSISNATKARIITLVSLSLLLTALGLALDVLLILSRLNHFLRILCVLLWWPGVAILTAAGRYHLCLFLHFRNVRQVRAWELTCDEVENHPVKIEVTHNGNFHKHTRKETAASISTTSSSRSPDPLRKPSLQTFGPENQPDTEPWTRLHASKSLYAKVWEETVAVQNQSLQTMQDRAAFLSIVWGWLVASMLAVASLFVPSGNIF</sequence>
<evidence type="ECO:0000256" key="1">
    <source>
        <dbReference type="SAM" id="MobiDB-lite"/>
    </source>
</evidence>
<dbReference type="Gene3D" id="1.10.167.10">
    <property type="entry name" value="Regulator of G-protein Signalling 4, domain 2"/>
    <property type="match status" value="1"/>
</dbReference>
<dbReference type="InterPro" id="IPR044926">
    <property type="entry name" value="RGS_subdomain_2"/>
</dbReference>
<feature type="transmembrane region" description="Helical" evidence="2">
    <location>
        <begin position="246"/>
        <end position="270"/>
    </location>
</feature>
<dbReference type="STRING" id="1408157.A0A1J7IJH8"/>
<evidence type="ECO:0000313" key="4">
    <source>
        <dbReference type="Proteomes" id="UP000182658"/>
    </source>
</evidence>
<dbReference type="Proteomes" id="UP000182658">
    <property type="component" value="Unassembled WGS sequence"/>
</dbReference>
<dbReference type="InParanoid" id="A0A1J7IJH8"/>
<feature type="transmembrane region" description="Helical" evidence="2">
    <location>
        <begin position="382"/>
        <end position="404"/>
    </location>
</feature>
<feature type="region of interest" description="Disordered" evidence="1">
    <location>
        <begin position="311"/>
        <end position="349"/>
    </location>
</feature>
<dbReference type="InterPro" id="IPR036305">
    <property type="entry name" value="RGS_sf"/>
</dbReference>
<keyword evidence="4" id="KW-1185">Reference proteome</keyword>
<feature type="compositionally biased region" description="Low complexity" evidence="1">
    <location>
        <begin position="113"/>
        <end position="125"/>
    </location>
</feature>
<dbReference type="EMBL" id="KV875099">
    <property type="protein sequence ID" value="OIW27435.1"/>
    <property type="molecule type" value="Genomic_DNA"/>
</dbReference>
<dbReference type="PANTHER" id="PTHR39466:SF1">
    <property type="entry name" value="RGS DOMAIN-CONTAINING PROTEIN"/>
    <property type="match status" value="1"/>
</dbReference>
<keyword evidence="2" id="KW-0472">Membrane</keyword>
<keyword evidence="2" id="KW-0812">Transmembrane</keyword>
<evidence type="ECO:0000313" key="3">
    <source>
        <dbReference type="EMBL" id="OIW27435.1"/>
    </source>
</evidence>
<feature type="compositionally biased region" description="Polar residues" evidence="1">
    <location>
        <begin position="335"/>
        <end position="346"/>
    </location>
</feature>
<dbReference type="PANTHER" id="PTHR39466">
    <property type="entry name" value="RGS DOMAIN-CONTAINING PROTEIN"/>
    <property type="match status" value="1"/>
</dbReference>
<feature type="compositionally biased region" description="Low complexity" evidence="1">
    <location>
        <begin position="316"/>
        <end position="327"/>
    </location>
</feature>
<evidence type="ECO:0008006" key="5">
    <source>
        <dbReference type="Google" id="ProtNLM"/>
    </source>
</evidence>
<feature type="transmembrane region" description="Helical" evidence="2">
    <location>
        <begin position="217"/>
        <end position="240"/>
    </location>
</feature>
<evidence type="ECO:0000256" key="2">
    <source>
        <dbReference type="SAM" id="Phobius"/>
    </source>
</evidence>
<gene>
    <name evidence="3" type="ORF">CONLIGDRAFT_633801</name>
</gene>
<feature type="region of interest" description="Disordered" evidence="1">
    <location>
        <begin position="88"/>
        <end position="125"/>
    </location>
</feature>